<evidence type="ECO:0000256" key="3">
    <source>
        <dbReference type="ARBA" id="ARBA00022989"/>
    </source>
</evidence>
<dbReference type="EMBL" id="WIXO01000001">
    <property type="protein sequence ID" value="MTE19100.1"/>
    <property type="molecule type" value="Genomic_DNA"/>
</dbReference>
<accession>A0A6G2BA15</accession>
<proteinExistence type="predicted"/>
<feature type="transmembrane region" description="Helical" evidence="5">
    <location>
        <begin position="108"/>
        <end position="133"/>
    </location>
</feature>
<feature type="transmembrane region" description="Helical" evidence="5">
    <location>
        <begin position="78"/>
        <end position="99"/>
    </location>
</feature>
<feature type="transmembrane region" description="Helical" evidence="5">
    <location>
        <begin position="341"/>
        <end position="359"/>
    </location>
</feature>
<evidence type="ECO:0000313" key="7">
    <source>
        <dbReference type="EMBL" id="MTE19100.1"/>
    </source>
</evidence>
<keyword evidence="4 5" id="KW-0472">Membrane</keyword>
<keyword evidence="2 5" id="KW-0812">Transmembrane</keyword>
<dbReference type="AlphaFoldDB" id="A0A6G2BA15"/>
<dbReference type="Pfam" id="PF07690">
    <property type="entry name" value="MFS_1"/>
    <property type="match status" value="1"/>
</dbReference>
<dbReference type="Proteomes" id="UP000473014">
    <property type="component" value="Unassembled WGS sequence"/>
</dbReference>
<name>A0A6G2BA15_9ACTN</name>
<feature type="domain" description="Major facilitator superfamily (MFS) profile" evidence="6">
    <location>
        <begin position="1"/>
        <end position="395"/>
    </location>
</feature>
<comment type="caution">
    <text evidence="7">The sequence shown here is derived from an EMBL/GenBank/DDBJ whole genome shotgun (WGS) entry which is preliminary data.</text>
</comment>
<keyword evidence="8" id="KW-1185">Reference proteome</keyword>
<gene>
    <name evidence="7" type="ORF">F0L17_08150</name>
</gene>
<dbReference type="InterPro" id="IPR005829">
    <property type="entry name" value="Sugar_transporter_CS"/>
</dbReference>
<feature type="transmembrane region" description="Helical" evidence="5">
    <location>
        <begin position="219"/>
        <end position="240"/>
    </location>
</feature>
<keyword evidence="3 5" id="KW-1133">Transmembrane helix</keyword>
<dbReference type="PANTHER" id="PTHR23508:SF10">
    <property type="entry name" value="CARBOXYLIC ACID TRANSPORTER PROTEIN HOMOLOG"/>
    <property type="match status" value="1"/>
</dbReference>
<organism evidence="7 8">
    <name type="scientific">Streptomyces taklimakanensis</name>
    <dbReference type="NCBI Taxonomy" id="2569853"/>
    <lineage>
        <taxon>Bacteria</taxon>
        <taxon>Bacillati</taxon>
        <taxon>Actinomycetota</taxon>
        <taxon>Actinomycetes</taxon>
        <taxon>Kitasatosporales</taxon>
        <taxon>Streptomycetaceae</taxon>
        <taxon>Streptomyces</taxon>
    </lineage>
</organism>
<dbReference type="InterPro" id="IPR020846">
    <property type="entry name" value="MFS_dom"/>
</dbReference>
<evidence type="ECO:0000256" key="4">
    <source>
        <dbReference type="ARBA" id="ARBA00023136"/>
    </source>
</evidence>
<feature type="transmembrane region" description="Helical" evidence="5">
    <location>
        <begin position="305"/>
        <end position="329"/>
    </location>
</feature>
<dbReference type="SUPFAM" id="SSF103473">
    <property type="entry name" value="MFS general substrate transporter"/>
    <property type="match status" value="1"/>
</dbReference>
<dbReference type="GO" id="GO:0005886">
    <property type="term" value="C:plasma membrane"/>
    <property type="evidence" value="ECO:0007669"/>
    <property type="project" value="UniProtKB-SubCell"/>
</dbReference>
<reference evidence="7 8" key="1">
    <citation type="submission" date="2019-11" db="EMBL/GenBank/DDBJ databases">
        <authorList>
            <person name="Yuan L."/>
        </authorList>
    </citation>
    <scope>NUCLEOTIDE SEQUENCE [LARGE SCALE GENOMIC DNA]</scope>
    <source>
        <strain evidence="7 8">TRM43335</strain>
    </source>
</reference>
<dbReference type="PANTHER" id="PTHR23508">
    <property type="entry name" value="CARBOXYLIC ACID TRANSPORTER PROTEIN HOMOLOG"/>
    <property type="match status" value="1"/>
</dbReference>
<feature type="transmembrane region" description="Helical" evidence="5">
    <location>
        <begin position="139"/>
        <end position="159"/>
    </location>
</feature>
<dbReference type="OrthoDB" id="9787026at2"/>
<evidence type="ECO:0000313" key="8">
    <source>
        <dbReference type="Proteomes" id="UP000473014"/>
    </source>
</evidence>
<sequence>MVYGAVMPYMLDDTGFGLDPATAGTIGSWTTFGMLLGALGAGNTMDWFGRRPMTVSCVVVFSVGSGVCALAGDPVSFGAGRFLAGLGLGGLLPTCLAVVAEFAPAGRVALATGVLMTAYHAGGMTATGIGLAVAPSHGWRWAFAAGVLPAVPAVLLLLLRMPESPAVLYSRGHADRAADTAERYGLPLPEAADTPTGGVSGRLRAVADLVDAGRRRTTLLLWVASFCGLMLVYGVSTWLPQLMRSSGYGLDSSVGLLMVVNAGGIVGMLVAGKVAGRFGAAPVAGVWFALTAVSMLLLGTRPPLAVAYCVIALAGVWLFSAGTMVYAAAGRLYPPALRAPGIGWVTGIGRLGAVVSPWLGGVLVSRGREEWGFAVFALAGLVGAVTVLLAVPRSRPGAST</sequence>
<dbReference type="PROSITE" id="PS00216">
    <property type="entry name" value="SUGAR_TRANSPORT_1"/>
    <property type="match status" value="1"/>
</dbReference>
<feature type="transmembrane region" description="Helical" evidence="5">
    <location>
        <begin position="371"/>
        <end position="391"/>
    </location>
</feature>
<evidence type="ECO:0000256" key="5">
    <source>
        <dbReference type="SAM" id="Phobius"/>
    </source>
</evidence>
<dbReference type="Gene3D" id="1.20.1250.20">
    <property type="entry name" value="MFS general substrate transporter like domains"/>
    <property type="match status" value="1"/>
</dbReference>
<evidence type="ECO:0000256" key="1">
    <source>
        <dbReference type="ARBA" id="ARBA00004651"/>
    </source>
</evidence>
<evidence type="ECO:0000259" key="6">
    <source>
        <dbReference type="PROSITE" id="PS50850"/>
    </source>
</evidence>
<evidence type="ECO:0000256" key="2">
    <source>
        <dbReference type="ARBA" id="ARBA00022692"/>
    </source>
</evidence>
<comment type="subcellular location">
    <subcellularLocation>
        <location evidence="1">Cell membrane</location>
        <topology evidence="1">Multi-pass membrane protein</topology>
    </subcellularLocation>
</comment>
<dbReference type="InterPro" id="IPR036259">
    <property type="entry name" value="MFS_trans_sf"/>
</dbReference>
<feature type="transmembrane region" description="Helical" evidence="5">
    <location>
        <begin position="278"/>
        <end position="299"/>
    </location>
</feature>
<dbReference type="PROSITE" id="PS50850">
    <property type="entry name" value="MFS"/>
    <property type="match status" value="1"/>
</dbReference>
<protein>
    <submittedName>
        <fullName evidence="7">MFS transporter</fullName>
    </submittedName>
</protein>
<dbReference type="GO" id="GO:0046943">
    <property type="term" value="F:carboxylic acid transmembrane transporter activity"/>
    <property type="evidence" value="ECO:0007669"/>
    <property type="project" value="TreeGrafter"/>
</dbReference>
<dbReference type="InterPro" id="IPR011701">
    <property type="entry name" value="MFS"/>
</dbReference>
<feature type="transmembrane region" description="Helical" evidence="5">
    <location>
        <begin position="53"/>
        <end position="72"/>
    </location>
</feature>
<feature type="transmembrane region" description="Helical" evidence="5">
    <location>
        <begin position="20"/>
        <end position="41"/>
    </location>
</feature>